<name>A0A8K0SYJ2_9HYPO</name>
<evidence type="ECO:0000313" key="1">
    <source>
        <dbReference type="EMBL" id="KAH7326096.1"/>
    </source>
</evidence>
<evidence type="ECO:0008006" key="3">
    <source>
        <dbReference type="Google" id="ProtNLM"/>
    </source>
</evidence>
<dbReference type="EMBL" id="JAGPNK010000002">
    <property type="protein sequence ID" value="KAH7326096.1"/>
    <property type="molecule type" value="Genomic_DNA"/>
</dbReference>
<dbReference type="AlphaFoldDB" id="A0A8K0SYJ2"/>
<accession>A0A8K0SYJ2</accession>
<dbReference type="Pfam" id="PF06108">
    <property type="entry name" value="DUF952"/>
    <property type="match status" value="1"/>
</dbReference>
<dbReference type="OrthoDB" id="3335358at2759"/>
<dbReference type="Gene3D" id="3.20.170.20">
    <property type="entry name" value="Protein of unknown function DUF952"/>
    <property type="match status" value="1"/>
</dbReference>
<dbReference type="InterPro" id="IPR009297">
    <property type="entry name" value="DUF952"/>
</dbReference>
<evidence type="ECO:0000313" key="2">
    <source>
        <dbReference type="Proteomes" id="UP000813444"/>
    </source>
</evidence>
<proteinExistence type="predicted"/>
<sequence length="120" mass="13576">MAPNPLPKYIYKISPTPPPQPIPAEYPLSELDQKDGFIHFSTATQVPQTADLFFTSASELWIMKLELAKWGPAIKWEGEGDGFPHLYGNFGKDDVLSVEKFEREEGKEWSVAMTTSSWLE</sequence>
<comment type="caution">
    <text evidence="1">The sequence shown here is derived from an EMBL/GenBank/DDBJ whole genome shotgun (WGS) entry which is preliminary data.</text>
</comment>
<dbReference type="Proteomes" id="UP000813444">
    <property type="component" value="Unassembled WGS sequence"/>
</dbReference>
<gene>
    <name evidence="1" type="ORF">B0I35DRAFT_474790</name>
</gene>
<dbReference type="PANTHER" id="PTHR34129">
    <property type="entry name" value="BLR1139 PROTEIN"/>
    <property type="match status" value="1"/>
</dbReference>
<dbReference type="SUPFAM" id="SSF56399">
    <property type="entry name" value="ADP-ribosylation"/>
    <property type="match status" value="1"/>
</dbReference>
<reference evidence="1" key="1">
    <citation type="journal article" date="2021" name="Nat. Commun.">
        <title>Genetic determinants of endophytism in the Arabidopsis root mycobiome.</title>
        <authorList>
            <person name="Mesny F."/>
            <person name="Miyauchi S."/>
            <person name="Thiergart T."/>
            <person name="Pickel B."/>
            <person name="Atanasova L."/>
            <person name="Karlsson M."/>
            <person name="Huettel B."/>
            <person name="Barry K.W."/>
            <person name="Haridas S."/>
            <person name="Chen C."/>
            <person name="Bauer D."/>
            <person name="Andreopoulos W."/>
            <person name="Pangilinan J."/>
            <person name="LaButti K."/>
            <person name="Riley R."/>
            <person name="Lipzen A."/>
            <person name="Clum A."/>
            <person name="Drula E."/>
            <person name="Henrissat B."/>
            <person name="Kohler A."/>
            <person name="Grigoriev I.V."/>
            <person name="Martin F.M."/>
            <person name="Hacquard S."/>
        </authorList>
    </citation>
    <scope>NUCLEOTIDE SEQUENCE</scope>
    <source>
        <strain evidence="1">MPI-CAGE-CH-0235</strain>
    </source>
</reference>
<organism evidence="1 2">
    <name type="scientific">Stachybotrys elegans</name>
    <dbReference type="NCBI Taxonomy" id="80388"/>
    <lineage>
        <taxon>Eukaryota</taxon>
        <taxon>Fungi</taxon>
        <taxon>Dikarya</taxon>
        <taxon>Ascomycota</taxon>
        <taxon>Pezizomycotina</taxon>
        <taxon>Sordariomycetes</taxon>
        <taxon>Hypocreomycetidae</taxon>
        <taxon>Hypocreales</taxon>
        <taxon>Stachybotryaceae</taxon>
        <taxon>Stachybotrys</taxon>
    </lineage>
</organism>
<keyword evidence="2" id="KW-1185">Reference proteome</keyword>
<protein>
    <recommendedName>
        <fullName evidence="3">DUF952 domain-containing protein</fullName>
    </recommendedName>
</protein>
<dbReference type="PANTHER" id="PTHR34129:SF1">
    <property type="entry name" value="DUF952 DOMAIN-CONTAINING PROTEIN"/>
    <property type="match status" value="1"/>
</dbReference>